<dbReference type="Gene3D" id="3.40.30.10">
    <property type="entry name" value="Glutaredoxin"/>
    <property type="match status" value="1"/>
</dbReference>
<evidence type="ECO:0000256" key="6">
    <source>
        <dbReference type="SAM" id="MobiDB-lite"/>
    </source>
</evidence>
<dbReference type="InterPro" id="IPR004045">
    <property type="entry name" value="Glutathione_S-Trfase_N"/>
</dbReference>
<comment type="similarity">
    <text evidence="2">Belongs to the chloride channel CLIC family.</text>
</comment>
<keyword evidence="3" id="KW-0812">Transmembrane</keyword>
<evidence type="ECO:0000313" key="10">
    <source>
        <dbReference type="Proteomes" id="UP000507470"/>
    </source>
</evidence>
<organism evidence="9 10">
    <name type="scientific">Mytilus coruscus</name>
    <name type="common">Sea mussel</name>
    <dbReference type="NCBI Taxonomy" id="42192"/>
    <lineage>
        <taxon>Eukaryota</taxon>
        <taxon>Metazoa</taxon>
        <taxon>Spiralia</taxon>
        <taxon>Lophotrochozoa</taxon>
        <taxon>Mollusca</taxon>
        <taxon>Bivalvia</taxon>
        <taxon>Autobranchia</taxon>
        <taxon>Pteriomorphia</taxon>
        <taxon>Mytilida</taxon>
        <taxon>Mytiloidea</taxon>
        <taxon>Mytilidae</taxon>
        <taxon>Mytilinae</taxon>
        <taxon>Mytilus</taxon>
    </lineage>
</organism>
<keyword evidence="5" id="KW-0472">Membrane</keyword>
<evidence type="ECO:0000256" key="3">
    <source>
        <dbReference type="ARBA" id="ARBA00022692"/>
    </source>
</evidence>
<feature type="region of interest" description="Disordered" evidence="6">
    <location>
        <begin position="242"/>
        <end position="272"/>
    </location>
</feature>
<dbReference type="Gene3D" id="1.20.1050.10">
    <property type="match status" value="1"/>
</dbReference>
<evidence type="ECO:0000256" key="2">
    <source>
        <dbReference type="ARBA" id="ARBA00007655"/>
    </source>
</evidence>
<dbReference type="PROSITE" id="PS50405">
    <property type="entry name" value="GST_CTER"/>
    <property type="match status" value="1"/>
</dbReference>
<dbReference type="PANTHER" id="PTHR43920">
    <property type="entry name" value="CHLORIDE INTRACELLULAR CHANNEL, ISOFORM A"/>
    <property type="match status" value="1"/>
</dbReference>
<dbReference type="Pfam" id="PF03540">
    <property type="entry name" value="TAF10"/>
    <property type="match status" value="1"/>
</dbReference>
<dbReference type="Pfam" id="PF22441">
    <property type="entry name" value="CLIC-like_N"/>
    <property type="match status" value="1"/>
</dbReference>
<dbReference type="CDD" id="cd03198">
    <property type="entry name" value="GST_C_CLIC"/>
    <property type="match status" value="1"/>
</dbReference>
<proteinExistence type="inferred from homology"/>
<dbReference type="InterPro" id="IPR010987">
    <property type="entry name" value="Glutathione-S-Trfase_C-like"/>
</dbReference>
<evidence type="ECO:0000259" key="8">
    <source>
        <dbReference type="PROSITE" id="PS50405"/>
    </source>
</evidence>
<dbReference type="PANTHER" id="PTHR43920:SF5">
    <property type="entry name" value="CHLORIDE INTRACELLULAR CHANNEL CLIC"/>
    <property type="match status" value="1"/>
</dbReference>
<dbReference type="GO" id="GO:0005737">
    <property type="term" value="C:cytoplasm"/>
    <property type="evidence" value="ECO:0007669"/>
    <property type="project" value="TreeGrafter"/>
</dbReference>
<dbReference type="SUPFAM" id="SSF52833">
    <property type="entry name" value="Thioredoxin-like"/>
    <property type="match status" value="1"/>
</dbReference>
<evidence type="ECO:0000256" key="1">
    <source>
        <dbReference type="ARBA" id="ARBA00004167"/>
    </source>
</evidence>
<reference evidence="9 10" key="1">
    <citation type="submission" date="2020-06" db="EMBL/GenBank/DDBJ databases">
        <authorList>
            <person name="Li R."/>
            <person name="Bekaert M."/>
        </authorList>
    </citation>
    <scope>NUCLEOTIDE SEQUENCE [LARGE SCALE GENOMIC DNA]</scope>
    <source>
        <strain evidence="10">wild</strain>
    </source>
</reference>
<dbReference type="PROSITE" id="PS50404">
    <property type="entry name" value="GST_NTER"/>
    <property type="match status" value="1"/>
</dbReference>
<dbReference type="OrthoDB" id="1935530at2759"/>
<protein>
    <submittedName>
        <fullName evidence="9">CLIC2</fullName>
    </submittedName>
</protein>
<dbReference type="Proteomes" id="UP000507470">
    <property type="component" value="Unassembled WGS sequence"/>
</dbReference>
<dbReference type="CDD" id="cd07982">
    <property type="entry name" value="HFD_TAF10"/>
    <property type="match status" value="1"/>
</dbReference>
<dbReference type="PRINTS" id="PR01443">
    <property type="entry name" value="TFIID30KDSUB"/>
</dbReference>
<dbReference type="GO" id="GO:0006352">
    <property type="term" value="P:DNA-templated transcription initiation"/>
    <property type="evidence" value="ECO:0007669"/>
    <property type="project" value="InterPro"/>
</dbReference>
<evidence type="ECO:0000256" key="4">
    <source>
        <dbReference type="ARBA" id="ARBA00022989"/>
    </source>
</evidence>
<dbReference type="EMBL" id="CACVKT020000513">
    <property type="protein sequence ID" value="CAC5359571.1"/>
    <property type="molecule type" value="Genomic_DNA"/>
</dbReference>
<sequence length="374" mass="42190">MSVNGDSLPTNQVELYVRAGKDGESYGACPFCQRFYMILDLKSGELNYDVITINMARPPLDFKKLANRLPVLKHGDEIRSDNDEIVQYIDETFPYPSLQYSNMQAHSVCLDIFSKFSYFIKQVSHSADHLLKELQAINDYLETADTRFLCGDKLTHLDCLMLPKLQHIRVAAKAFKDFEIPDDMVGLWKYLAAAYKNETFRKTCPSDQEIVYHWESKPETPSLSEEKMKLYSTDGYNKPKFSFDTPIKSDESPQQGNLIPSGGASDNRAGGPLTDFVQQLEDYAPTIPDSVTAFYLNRAGFEATDPRITRLVSIAAQKFVSDIANEALQHCKMKSSSGQTKSKGKDKRLTLTMDDLTPALAEYGINVKKPAYFV</sequence>
<accession>A0A6J8A2G0</accession>
<dbReference type="InterPro" id="IPR036249">
    <property type="entry name" value="Thioredoxin-like_sf"/>
</dbReference>
<dbReference type="InterPro" id="IPR003923">
    <property type="entry name" value="TAF10"/>
</dbReference>
<evidence type="ECO:0000259" key="7">
    <source>
        <dbReference type="PROSITE" id="PS50404"/>
    </source>
</evidence>
<feature type="domain" description="GST C-terminal" evidence="8">
    <location>
        <begin position="75"/>
        <end position="222"/>
    </location>
</feature>
<evidence type="ECO:0000256" key="5">
    <source>
        <dbReference type="ARBA" id="ARBA00023136"/>
    </source>
</evidence>
<dbReference type="GO" id="GO:0005634">
    <property type="term" value="C:nucleus"/>
    <property type="evidence" value="ECO:0007669"/>
    <property type="project" value="InterPro"/>
</dbReference>
<dbReference type="InterPro" id="IPR053823">
    <property type="entry name" value="CLIC_N"/>
</dbReference>
<dbReference type="InterPro" id="IPR036282">
    <property type="entry name" value="Glutathione-S-Trfase_C_sf"/>
</dbReference>
<gene>
    <name evidence="9" type="ORF">MCOR_2369</name>
</gene>
<dbReference type="SUPFAM" id="SSF47616">
    <property type="entry name" value="GST C-terminal domain-like"/>
    <property type="match status" value="1"/>
</dbReference>
<dbReference type="GO" id="GO:0005254">
    <property type="term" value="F:chloride channel activity"/>
    <property type="evidence" value="ECO:0007669"/>
    <property type="project" value="TreeGrafter"/>
</dbReference>
<keyword evidence="4" id="KW-1133">Transmembrane helix</keyword>
<name>A0A6J8A2G0_MYTCO</name>
<evidence type="ECO:0000313" key="9">
    <source>
        <dbReference type="EMBL" id="CAC5359571.1"/>
    </source>
</evidence>
<keyword evidence="10" id="KW-1185">Reference proteome</keyword>
<dbReference type="AlphaFoldDB" id="A0A6J8A2G0"/>
<feature type="domain" description="GST N-terminal" evidence="7">
    <location>
        <begin position="19"/>
        <end position="97"/>
    </location>
</feature>
<comment type="subcellular location">
    <subcellularLocation>
        <location evidence="1">Membrane</location>
        <topology evidence="1">Single-pass membrane protein</topology>
    </subcellularLocation>
</comment>
<dbReference type="GO" id="GO:0016324">
    <property type="term" value="C:apical plasma membrane"/>
    <property type="evidence" value="ECO:0007669"/>
    <property type="project" value="TreeGrafter"/>
</dbReference>